<feature type="chain" id="PRO_5041306001" description="Secreted protein" evidence="2">
    <location>
        <begin position="36"/>
        <end position="111"/>
    </location>
</feature>
<evidence type="ECO:0000256" key="1">
    <source>
        <dbReference type="SAM" id="Phobius"/>
    </source>
</evidence>
<dbReference type="RefSeq" id="XP_060329749.1">
    <property type="nucleotide sequence ID" value="XM_060473382.1"/>
</dbReference>
<reference evidence="3" key="1">
    <citation type="submission" date="2023-06" db="EMBL/GenBank/DDBJ databases">
        <authorList>
            <consortium name="Lawrence Berkeley National Laboratory"/>
            <person name="Ahrendt S."/>
            <person name="Sahu N."/>
            <person name="Indic B."/>
            <person name="Wong-Bajracharya J."/>
            <person name="Merenyi Z."/>
            <person name="Ke H.-M."/>
            <person name="Monk M."/>
            <person name="Kocsube S."/>
            <person name="Drula E."/>
            <person name="Lipzen A."/>
            <person name="Balint B."/>
            <person name="Henrissat B."/>
            <person name="Andreopoulos B."/>
            <person name="Martin F.M."/>
            <person name="Harder C.B."/>
            <person name="Rigling D."/>
            <person name="Ford K.L."/>
            <person name="Foster G.D."/>
            <person name="Pangilinan J."/>
            <person name="Papanicolaou A."/>
            <person name="Barry K."/>
            <person name="LaButti K."/>
            <person name="Viragh M."/>
            <person name="Koriabine M."/>
            <person name="Yan M."/>
            <person name="Riley R."/>
            <person name="Champramary S."/>
            <person name="Plett K.L."/>
            <person name="Tsai I.J."/>
            <person name="Slot J."/>
            <person name="Sipos G."/>
            <person name="Plett J."/>
            <person name="Nagy L.G."/>
            <person name="Grigoriev I.V."/>
        </authorList>
    </citation>
    <scope>NUCLEOTIDE SEQUENCE</scope>
    <source>
        <strain evidence="3">CCBAS 213</strain>
    </source>
</reference>
<keyword evidence="4" id="KW-1185">Reference proteome</keyword>
<dbReference type="AlphaFoldDB" id="A0AA39KAJ4"/>
<evidence type="ECO:0000256" key="2">
    <source>
        <dbReference type="SAM" id="SignalP"/>
    </source>
</evidence>
<proteinExistence type="predicted"/>
<accession>A0AA39KAJ4</accession>
<protein>
    <recommendedName>
        <fullName evidence="5">Secreted protein</fullName>
    </recommendedName>
</protein>
<feature type="signal peptide" evidence="2">
    <location>
        <begin position="1"/>
        <end position="35"/>
    </location>
</feature>
<organism evidence="3 4">
    <name type="scientific">Armillaria tabescens</name>
    <name type="common">Ringless honey mushroom</name>
    <name type="synonym">Agaricus tabescens</name>
    <dbReference type="NCBI Taxonomy" id="1929756"/>
    <lineage>
        <taxon>Eukaryota</taxon>
        <taxon>Fungi</taxon>
        <taxon>Dikarya</taxon>
        <taxon>Basidiomycota</taxon>
        <taxon>Agaricomycotina</taxon>
        <taxon>Agaricomycetes</taxon>
        <taxon>Agaricomycetidae</taxon>
        <taxon>Agaricales</taxon>
        <taxon>Marasmiineae</taxon>
        <taxon>Physalacriaceae</taxon>
        <taxon>Desarmillaria</taxon>
    </lineage>
</organism>
<keyword evidence="1" id="KW-1133">Transmembrane helix</keyword>
<gene>
    <name evidence="3" type="ORF">EV420DRAFT_1548193</name>
</gene>
<dbReference type="Proteomes" id="UP001175211">
    <property type="component" value="Unassembled WGS sequence"/>
</dbReference>
<sequence>MKHRCVLTSRRVLKRSALIFLLLHLVNVGVEVVDSKILRCLSGGNRPVPDNNNVIQVAVPRRVFVLTFFFLSPTMTMMSTSLLTIYRCSLLIRRPFCTCSTPCNPSLCMLS</sequence>
<comment type="caution">
    <text evidence="3">The sequence shown here is derived from an EMBL/GenBank/DDBJ whole genome shotgun (WGS) entry which is preliminary data.</text>
</comment>
<evidence type="ECO:0008006" key="5">
    <source>
        <dbReference type="Google" id="ProtNLM"/>
    </source>
</evidence>
<feature type="transmembrane region" description="Helical" evidence="1">
    <location>
        <begin position="63"/>
        <end position="86"/>
    </location>
</feature>
<keyword evidence="2" id="KW-0732">Signal</keyword>
<dbReference type="EMBL" id="JAUEPS010000021">
    <property type="protein sequence ID" value="KAK0457437.1"/>
    <property type="molecule type" value="Genomic_DNA"/>
</dbReference>
<evidence type="ECO:0000313" key="4">
    <source>
        <dbReference type="Proteomes" id="UP001175211"/>
    </source>
</evidence>
<keyword evidence="1" id="KW-0812">Transmembrane</keyword>
<keyword evidence="1" id="KW-0472">Membrane</keyword>
<dbReference type="GeneID" id="85356930"/>
<evidence type="ECO:0000313" key="3">
    <source>
        <dbReference type="EMBL" id="KAK0457437.1"/>
    </source>
</evidence>
<name>A0AA39KAJ4_ARMTA</name>